<dbReference type="PROSITE" id="PS51186">
    <property type="entry name" value="GNAT"/>
    <property type="match status" value="1"/>
</dbReference>
<dbReference type="EC" id="2.3.1.-" evidence="2"/>
<dbReference type="GO" id="GO:0004343">
    <property type="term" value="F:glucosamine 6-phosphate N-acetyltransferase activity"/>
    <property type="evidence" value="ECO:0007669"/>
    <property type="project" value="TreeGrafter"/>
</dbReference>
<accession>A0AAJ4NL33</accession>
<dbReference type="AlphaFoldDB" id="A0AAJ4NL33"/>
<keyword evidence="2" id="KW-0808">Transferase</keyword>
<reference evidence="2" key="1">
    <citation type="submission" date="2021-06" db="EMBL/GenBank/DDBJ databases">
        <title>Emergence of genetically related NDM-1-producing Providencia rettgeri strains in Argentina.</title>
        <authorList>
            <person name="Pasteran F."/>
            <person name="Meo A."/>
            <person name="Gomez S."/>
            <person name="Derdoy L."/>
            <person name="Albronoz E."/>
            <person name="Faccone D."/>
            <person name="Guerriero L."/>
            <person name="Archuby D."/>
            <person name="Tarzia A."/>
            <person name="Lopez M."/>
            <person name="Corso A."/>
        </authorList>
    </citation>
    <scope>NUCLEOTIDE SEQUENCE</scope>
    <source>
        <strain evidence="2">PreM15628</strain>
    </source>
</reference>
<dbReference type="InterPro" id="IPR039143">
    <property type="entry name" value="GNPNAT1-like"/>
</dbReference>
<dbReference type="RefSeq" id="WP_140172144.1">
    <property type="nucleotide sequence ID" value="NZ_CAHPQZ010000010.1"/>
</dbReference>
<gene>
    <name evidence="2" type="ORF">KOF27_04025</name>
</gene>
<dbReference type="PANTHER" id="PTHR13355">
    <property type="entry name" value="GLUCOSAMINE 6-PHOSPHATE N-ACETYLTRANSFERASE"/>
    <property type="match status" value="1"/>
</dbReference>
<dbReference type="CDD" id="cd04301">
    <property type="entry name" value="NAT_SF"/>
    <property type="match status" value="1"/>
</dbReference>
<dbReference type="InterPro" id="IPR016181">
    <property type="entry name" value="Acyl_CoA_acyltransferase"/>
</dbReference>
<dbReference type="InterPro" id="IPR000182">
    <property type="entry name" value="GNAT_dom"/>
</dbReference>
<name>A0AAJ4NL33_PRORE</name>
<dbReference type="Pfam" id="PF00583">
    <property type="entry name" value="Acetyltransf_1"/>
    <property type="match status" value="1"/>
</dbReference>
<dbReference type="EMBL" id="CP076405">
    <property type="protein sequence ID" value="QWQ21531.1"/>
    <property type="molecule type" value="Genomic_DNA"/>
</dbReference>
<dbReference type="SUPFAM" id="SSF55729">
    <property type="entry name" value="Acyl-CoA N-acyltransferases (Nat)"/>
    <property type="match status" value="1"/>
</dbReference>
<evidence type="ECO:0000259" key="1">
    <source>
        <dbReference type="PROSITE" id="PS51186"/>
    </source>
</evidence>
<dbReference type="Gene3D" id="3.40.630.30">
    <property type="match status" value="1"/>
</dbReference>
<evidence type="ECO:0000313" key="2">
    <source>
        <dbReference type="EMBL" id="QWQ21531.1"/>
    </source>
</evidence>
<protein>
    <submittedName>
        <fullName evidence="2">GNAT family N-acetyltransferase</fullName>
        <ecNumber evidence="2">2.3.1.-</ecNumber>
    </submittedName>
</protein>
<proteinExistence type="predicted"/>
<keyword evidence="2" id="KW-0012">Acyltransferase</keyword>
<evidence type="ECO:0000313" key="3">
    <source>
        <dbReference type="Proteomes" id="UP000682358"/>
    </source>
</evidence>
<sequence length="146" mass="16739">MQIKHSMGYTNPELLTDAFNLRQQVFTQEQGFPADIDVDEYDESALHVVLYLDGQPAAVLRCVLLDDNLIKVGRVAVQKTHRGKGLGRELMTFVEQYGRSHHYSKITLSAQHTAINFYHTLGYQIEGEMYDEEGMDHIYMTLSLEQ</sequence>
<dbReference type="PANTHER" id="PTHR13355:SF11">
    <property type="entry name" value="GLUCOSAMINE 6-PHOSPHATE N-ACETYLTRANSFERASE"/>
    <property type="match status" value="1"/>
</dbReference>
<feature type="domain" description="N-acetyltransferase" evidence="1">
    <location>
        <begin position="1"/>
        <end position="145"/>
    </location>
</feature>
<dbReference type="Proteomes" id="UP000682358">
    <property type="component" value="Chromosome"/>
</dbReference>
<organism evidence="2 3">
    <name type="scientific">Providencia rettgeri</name>
    <dbReference type="NCBI Taxonomy" id="587"/>
    <lineage>
        <taxon>Bacteria</taxon>
        <taxon>Pseudomonadati</taxon>
        <taxon>Pseudomonadota</taxon>
        <taxon>Gammaproteobacteria</taxon>
        <taxon>Enterobacterales</taxon>
        <taxon>Morganellaceae</taxon>
        <taxon>Providencia</taxon>
    </lineage>
</organism>